<feature type="region of interest" description="Disordered" evidence="1">
    <location>
        <begin position="1"/>
        <end position="23"/>
    </location>
</feature>
<protein>
    <submittedName>
        <fullName evidence="2">Uncharacterized protein</fullName>
    </submittedName>
</protein>
<name>A0AAQ3TSH4_PASNO</name>
<proteinExistence type="predicted"/>
<organism evidence="2 3">
    <name type="scientific">Paspalum notatum var. saurae</name>
    <dbReference type="NCBI Taxonomy" id="547442"/>
    <lineage>
        <taxon>Eukaryota</taxon>
        <taxon>Viridiplantae</taxon>
        <taxon>Streptophyta</taxon>
        <taxon>Embryophyta</taxon>
        <taxon>Tracheophyta</taxon>
        <taxon>Spermatophyta</taxon>
        <taxon>Magnoliopsida</taxon>
        <taxon>Liliopsida</taxon>
        <taxon>Poales</taxon>
        <taxon>Poaceae</taxon>
        <taxon>PACMAD clade</taxon>
        <taxon>Panicoideae</taxon>
        <taxon>Andropogonodae</taxon>
        <taxon>Paspaleae</taxon>
        <taxon>Paspalinae</taxon>
        <taxon>Paspalum</taxon>
    </lineage>
</organism>
<sequence length="80" mass="8922">VGRGLEGKASGSVLPNPNPARPSNGVIFEIYFEKAHNKVRWDSLWQTLRMKGFTPLWCRWVQDCVNGGHVGVKVNDQKGS</sequence>
<gene>
    <name evidence="2" type="ORF">U9M48_024221</name>
</gene>
<feature type="non-terminal residue" evidence="2">
    <location>
        <position position="1"/>
    </location>
</feature>
<evidence type="ECO:0000313" key="2">
    <source>
        <dbReference type="EMBL" id="WVZ76232.1"/>
    </source>
</evidence>
<keyword evidence="3" id="KW-1185">Reference proteome</keyword>
<evidence type="ECO:0000256" key="1">
    <source>
        <dbReference type="SAM" id="MobiDB-lite"/>
    </source>
</evidence>
<dbReference type="Proteomes" id="UP001341281">
    <property type="component" value="Chromosome 05"/>
</dbReference>
<dbReference type="AlphaFoldDB" id="A0AAQ3TSH4"/>
<reference evidence="2 3" key="1">
    <citation type="submission" date="2024-02" db="EMBL/GenBank/DDBJ databases">
        <title>High-quality chromosome-scale genome assembly of Pensacola bahiagrass (Paspalum notatum Flugge var. saurae).</title>
        <authorList>
            <person name="Vega J.M."/>
            <person name="Podio M."/>
            <person name="Orjuela J."/>
            <person name="Siena L.A."/>
            <person name="Pessino S.C."/>
            <person name="Combes M.C."/>
            <person name="Mariac C."/>
            <person name="Albertini E."/>
            <person name="Pupilli F."/>
            <person name="Ortiz J.P.A."/>
            <person name="Leblanc O."/>
        </authorList>
    </citation>
    <scope>NUCLEOTIDE SEQUENCE [LARGE SCALE GENOMIC DNA]</scope>
    <source>
        <strain evidence="2">R1</strain>
        <tissue evidence="2">Leaf</tissue>
    </source>
</reference>
<accession>A0AAQ3TSH4</accession>
<evidence type="ECO:0000313" key="3">
    <source>
        <dbReference type="Proteomes" id="UP001341281"/>
    </source>
</evidence>
<dbReference type="EMBL" id="CP144749">
    <property type="protein sequence ID" value="WVZ76232.1"/>
    <property type="molecule type" value="Genomic_DNA"/>
</dbReference>